<dbReference type="InterPro" id="IPR010154">
    <property type="entry name" value="CRISPR-assoc_Cas7/Cst2/DevR"/>
</dbReference>
<protein>
    <submittedName>
        <fullName evidence="4">CRISPR-associated protein</fullName>
    </submittedName>
</protein>
<dbReference type="NCBIfam" id="TIGR01875">
    <property type="entry name" value="cas_MJ0381"/>
    <property type="match status" value="1"/>
</dbReference>
<dbReference type="HOGENOM" id="CLU_054331_1_0_2"/>
<organism evidence="4 5">
    <name type="scientific">Thermococcus barophilus (strain DSM 11836 / MP)</name>
    <dbReference type="NCBI Taxonomy" id="391623"/>
    <lineage>
        <taxon>Archaea</taxon>
        <taxon>Methanobacteriati</taxon>
        <taxon>Methanobacteriota</taxon>
        <taxon>Thermococci</taxon>
        <taxon>Thermococcales</taxon>
        <taxon>Thermococcaceae</taxon>
        <taxon>Thermococcus</taxon>
    </lineage>
</organism>
<proteinExistence type="predicted"/>
<dbReference type="PANTHER" id="PTHR37459:SF1">
    <property type="entry name" value="CRISPR-ASSOCIATED PROTEIN CAS7_CST2_DEVR"/>
    <property type="match status" value="1"/>
</dbReference>
<evidence type="ECO:0000313" key="5">
    <source>
        <dbReference type="Proteomes" id="UP000007478"/>
    </source>
</evidence>
<accession>F0LJI6</accession>
<evidence type="ECO:0000256" key="2">
    <source>
        <dbReference type="ARBA" id="ARBA00025626"/>
    </source>
</evidence>
<dbReference type="PATRIC" id="fig|391623.17.peg.475"/>
<dbReference type="EMBL" id="CP002372">
    <property type="protein sequence ID" value="ADT83452.1"/>
    <property type="molecule type" value="Genomic_DNA"/>
</dbReference>
<evidence type="ECO:0000256" key="3">
    <source>
        <dbReference type="SAM" id="MobiDB-lite"/>
    </source>
</evidence>
<dbReference type="KEGG" id="tba:TERMP_00475"/>
<gene>
    <name evidence="4" type="ordered locus">TERMP_00475</name>
</gene>
<feature type="compositionally biased region" description="Basic and acidic residues" evidence="3">
    <location>
        <begin position="151"/>
        <end position="164"/>
    </location>
</feature>
<keyword evidence="5" id="KW-1185">Reference proteome</keyword>
<dbReference type="PANTHER" id="PTHR37459">
    <property type="match status" value="1"/>
</dbReference>
<dbReference type="InterPro" id="IPR052681">
    <property type="entry name" value="CRISPR-Cas7/Cst2/DevR"/>
</dbReference>
<sequence>MSEKVFEIAILGRALWELHSLNNEGNVGNVVEPRSVKIIDPNTGEAVTTDGISGEMLKHIHSEFMWLLDDKEYLCEACKVLHPERFNHVVNKNKSKFKSPKQVIEEAVKTCDICDVHGFMVEKPTVSRKSTVEFGWALGIPEVYRDIHLHARHAPGEKGKRQETEEGEREGGTQMIYHRPTRTGKYAIVTVFQPWRIGLNEARQDVYSYDGKRRKERYQLALKAYQLMFARPEGAMTTTRLPHVVDFEGVIVHSTKPVPVPVISPLKEDYKAEIKKIAETIEEIEVLEFKGVADFVEKIGTLLSKEPYEMNFGGEK</sequence>
<dbReference type="Proteomes" id="UP000007478">
    <property type="component" value="Chromosome"/>
</dbReference>
<name>F0LJI6_THEBM</name>
<dbReference type="RefSeq" id="WP_013466750.1">
    <property type="nucleotide sequence ID" value="NC_014804.1"/>
</dbReference>
<comment type="function">
    <text evidence="2">CRISPR (clustered regularly interspaced short palindromic repeat) is an adaptive immune system that provides protection against mobile genetic elements (viruses, transposable elements and conjugative plasmids). CRISPR clusters contain spacers, sequences complementary to antecedent mobile elements, and target invading nucleic acids. CRISPR clusters are transcribed and processed into CRISPR RNA (crRNA).</text>
</comment>
<dbReference type="OrthoDB" id="358861at2157"/>
<dbReference type="GeneID" id="10040793"/>
<evidence type="ECO:0000256" key="1">
    <source>
        <dbReference type="ARBA" id="ARBA00023118"/>
    </source>
</evidence>
<dbReference type="Pfam" id="PF01905">
    <property type="entry name" value="DevR"/>
    <property type="match status" value="1"/>
</dbReference>
<evidence type="ECO:0000313" key="4">
    <source>
        <dbReference type="EMBL" id="ADT83452.1"/>
    </source>
</evidence>
<dbReference type="GO" id="GO:0051607">
    <property type="term" value="P:defense response to virus"/>
    <property type="evidence" value="ECO:0007669"/>
    <property type="project" value="UniProtKB-KW"/>
</dbReference>
<dbReference type="eggNOG" id="arCOG03617">
    <property type="taxonomic scope" value="Archaea"/>
</dbReference>
<reference evidence="4 5" key="1">
    <citation type="journal article" date="2011" name="J. Bacteriol.">
        <title>Complete genome sequence of the hyperthermophilic, piezophilic, heterotrophic, and carboxydotrophic archaeon Thermococcus barophilus MP.</title>
        <authorList>
            <person name="Vannier P."/>
            <person name="Marteinsson V.T."/>
            <person name="Fridjonsson O.H."/>
            <person name="Oger P."/>
            <person name="Jebbar M."/>
        </authorList>
    </citation>
    <scope>NUCLEOTIDE SEQUENCE [LARGE SCALE GENOMIC DNA]</scope>
    <source>
        <strain evidence="5">DSM 11836 / MP</strain>
    </source>
</reference>
<feature type="region of interest" description="Disordered" evidence="3">
    <location>
        <begin position="151"/>
        <end position="172"/>
    </location>
</feature>
<keyword evidence="1" id="KW-0051">Antiviral defense</keyword>
<dbReference type="AlphaFoldDB" id="F0LJI6"/>